<feature type="transmembrane region" description="Helical" evidence="1">
    <location>
        <begin position="66"/>
        <end position="83"/>
    </location>
</feature>
<evidence type="ECO:0000259" key="3">
    <source>
        <dbReference type="Pfam" id="PF22570"/>
    </source>
</evidence>
<keyword evidence="1" id="KW-0472">Membrane</keyword>
<keyword evidence="1" id="KW-1133">Transmembrane helix</keyword>
<evidence type="ECO:0000313" key="4">
    <source>
        <dbReference type="EMBL" id="MFD0764055.1"/>
    </source>
</evidence>
<feature type="transmembrane region" description="Helical" evidence="1">
    <location>
        <begin position="89"/>
        <end position="107"/>
    </location>
</feature>
<evidence type="ECO:0000313" key="5">
    <source>
        <dbReference type="Proteomes" id="UP001597073"/>
    </source>
</evidence>
<name>A0ABW2ZCZ9_9SPHI</name>
<feature type="domain" description="LiaF transmembrane" evidence="3">
    <location>
        <begin position="18"/>
        <end position="111"/>
    </location>
</feature>
<keyword evidence="1" id="KW-0812">Transmembrane</keyword>
<reference evidence="5" key="1">
    <citation type="journal article" date="2019" name="Int. J. Syst. Evol. Microbiol.">
        <title>The Global Catalogue of Microorganisms (GCM) 10K type strain sequencing project: providing services to taxonomists for standard genome sequencing and annotation.</title>
        <authorList>
            <consortium name="The Broad Institute Genomics Platform"/>
            <consortium name="The Broad Institute Genome Sequencing Center for Infectious Disease"/>
            <person name="Wu L."/>
            <person name="Ma J."/>
        </authorList>
    </citation>
    <scope>NUCLEOTIDE SEQUENCE [LARGE SCALE GENOMIC DNA]</scope>
    <source>
        <strain evidence="5">CCUG 60742</strain>
    </source>
</reference>
<dbReference type="EMBL" id="JBHTIA010000003">
    <property type="protein sequence ID" value="MFD0764055.1"/>
    <property type="molecule type" value="Genomic_DNA"/>
</dbReference>
<proteinExistence type="predicted"/>
<evidence type="ECO:0000256" key="1">
    <source>
        <dbReference type="SAM" id="Phobius"/>
    </source>
</evidence>
<dbReference type="InterPro" id="IPR024425">
    <property type="entry name" value="LiaF-like_C"/>
</dbReference>
<evidence type="ECO:0000259" key="2">
    <source>
        <dbReference type="Pfam" id="PF09922"/>
    </source>
</evidence>
<feature type="transmembrane region" description="Helical" evidence="1">
    <location>
        <begin position="37"/>
        <end position="59"/>
    </location>
</feature>
<dbReference type="Pfam" id="PF22570">
    <property type="entry name" value="LiaF-TM"/>
    <property type="match status" value="1"/>
</dbReference>
<comment type="caution">
    <text evidence="4">The sequence shown here is derived from an EMBL/GenBank/DDBJ whole genome shotgun (WGS) entry which is preliminary data.</text>
</comment>
<accession>A0ABW2ZCZ9</accession>
<feature type="transmembrane region" description="Helical" evidence="1">
    <location>
        <begin position="12"/>
        <end position="31"/>
    </location>
</feature>
<dbReference type="RefSeq" id="WP_377138869.1">
    <property type="nucleotide sequence ID" value="NZ_JBHTIA010000003.1"/>
</dbReference>
<organism evidence="4 5">
    <name type="scientific">Mucilaginibacter lutimaris</name>
    <dbReference type="NCBI Taxonomy" id="931629"/>
    <lineage>
        <taxon>Bacteria</taxon>
        <taxon>Pseudomonadati</taxon>
        <taxon>Bacteroidota</taxon>
        <taxon>Sphingobacteriia</taxon>
        <taxon>Sphingobacteriales</taxon>
        <taxon>Sphingobacteriaceae</taxon>
        <taxon>Mucilaginibacter</taxon>
    </lineage>
</organism>
<dbReference type="InterPro" id="IPR054331">
    <property type="entry name" value="LiaF_TM"/>
</dbReference>
<protein>
    <submittedName>
        <fullName evidence="4">LiaF domain-containing protein</fullName>
    </submittedName>
</protein>
<dbReference type="Pfam" id="PF09922">
    <property type="entry name" value="LiaF-like_C"/>
    <property type="match status" value="1"/>
</dbReference>
<sequence>MSNHIDNKIRTPQNKVLAGVILLVVGGILLIKQFDFFFFPDWLISWPLGLVVLGLYLGAKHNFRKPLWIILVLVGFFNFLDDIFPRVDWGDIAFPVILISFGIWIILRKRAEPAIPNGDYWDKKYKANPFGASTAEKPLANFDTEATGGQETAEQPIGSIPPPTQDDYLNATAIFGGVNKTILSKNFQGGEITNVFGGTELDFTQADIHGRVTIDITQMFGGTKIIVPANWHVVPDLAAVFAGVDDKRIKTAKPNLVEKVLVLKGVSIFAGVDIRSY</sequence>
<dbReference type="PANTHER" id="PTHR40763:SF5">
    <property type="entry name" value="MEMBRANE PROTEIN"/>
    <property type="match status" value="1"/>
</dbReference>
<gene>
    <name evidence="4" type="ORF">ACFQZI_04285</name>
</gene>
<keyword evidence="5" id="KW-1185">Reference proteome</keyword>
<dbReference type="Proteomes" id="UP001597073">
    <property type="component" value="Unassembled WGS sequence"/>
</dbReference>
<dbReference type="PANTHER" id="PTHR40763">
    <property type="entry name" value="MEMBRANE PROTEIN-RELATED"/>
    <property type="match status" value="1"/>
</dbReference>
<feature type="domain" description="Cell wall-active antibiotics response LiaF-like C-terminal" evidence="2">
    <location>
        <begin position="187"/>
        <end position="244"/>
    </location>
</feature>